<protein>
    <submittedName>
        <fullName evidence="1">Uncharacterized protein</fullName>
    </submittedName>
</protein>
<accession>A0A9D4YTS4</accession>
<organism evidence="1 2">
    <name type="scientific">Chlorella vulgaris</name>
    <name type="common">Green alga</name>
    <dbReference type="NCBI Taxonomy" id="3077"/>
    <lineage>
        <taxon>Eukaryota</taxon>
        <taxon>Viridiplantae</taxon>
        <taxon>Chlorophyta</taxon>
        <taxon>core chlorophytes</taxon>
        <taxon>Trebouxiophyceae</taxon>
        <taxon>Chlorellales</taxon>
        <taxon>Chlorellaceae</taxon>
        <taxon>Chlorella clade</taxon>
        <taxon>Chlorella</taxon>
    </lineage>
</organism>
<reference evidence="1" key="2">
    <citation type="submission" date="2020-11" db="EMBL/GenBank/DDBJ databases">
        <authorList>
            <person name="Cecchin M."/>
            <person name="Marcolungo L."/>
            <person name="Rossato M."/>
            <person name="Girolomoni L."/>
            <person name="Cosentino E."/>
            <person name="Cuine S."/>
            <person name="Li-Beisson Y."/>
            <person name="Delledonne M."/>
            <person name="Ballottari M."/>
        </authorList>
    </citation>
    <scope>NUCLEOTIDE SEQUENCE</scope>
    <source>
        <strain evidence="1">211/11P</strain>
        <tissue evidence="1">Whole cell</tissue>
    </source>
</reference>
<evidence type="ECO:0000313" key="1">
    <source>
        <dbReference type="EMBL" id="KAI3425275.1"/>
    </source>
</evidence>
<gene>
    <name evidence="1" type="ORF">D9Q98_009042</name>
</gene>
<dbReference type="InterPro" id="IPR036915">
    <property type="entry name" value="Cyclin-like_sf"/>
</dbReference>
<dbReference type="AlphaFoldDB" id="A0A9D4YTS4"/>
<keyword evidence="2" id="KW-1185">Reference proteome</keyword>
<reference evidence="1" key="1">
    <citation type="journal article" date="2019" name="Plant J.">
        <title>Chlorella vulgaris genome assembly and annotation reveals the molecular basis for metabolic acclimation to high light conditions.</title>
        <authorList>
            <person name="Cecchin M."/>
            <person name="Marcolungo L."/>
            <person name="Rossato M."/>
            <person name="Girolomoni L."/>
            <person name="Cosentino E."/>
            <person name="Cuine S."/>
            <person name="Li-Beisson Y."/>
            <person name="Delledonne M."/>
            <person name="Ballottari M."/>
        </authorList>
    </citation>
    <scope>NUCLEOTIDE SEQUENCE</scope>
    <source>
        <strain evidence="1">211/11P</strain>
    </source>
</reference>
<dbReference type="Proteomes" id="UP001055712">
    <property type="component" value="Unassembled WGS sequence"/>
</dbReference>
<dbReference type="Gene3D" id="1.10.472.10">
    <property type="entry name" value="Cyclin-like"/>
    <property type="match status" value="1"/>
</dbReference>
<comment type="caution">
    <text evidence="1">The sequence shown here is derived from an EMBL/GenBank/DDBJ whole genome shotgun (WGS) entry which is preliminary data.</text>
</comment>
<sequence length="545" mass="56914">MQPPGTTLMVQRLPGAFAGVGRPEFDSASASDDEGEAVQAWDPHQDALQRQGSSGCIFTLHSPPADLQPALKAKHHTKKRCCYISDTFLFESLNSSHTLLPPSPSSALSGTTSFNANADAGHLTAPGDSPAPSRLPPWQLGDIADSHQRQQSAIDARCLPTSCEAVPAATASLAQQQQLLEQQSWWRGCGHTGLLPLALPLGPAPALHHQWRQYQAAAPLPGLALRTALPAQPAHQASLQQGCLEPGLSSGVELECGESFSEFSAGILPLASALPLAVEAPSRCPPAGAVLSLSGQGSGCFDDPFAVDMSGIGCQASNMAVGLLTPQGAAVIESPCLSTCATPAAGRVCGHAAAAPGPAHADASAAHDVFDPAEMLAGLAEANAMLSRLQVPEGVTFYPVHESCESLPLAMHYSIPPIAIALAASYFQRLLAYDDAMMQAAHASGFFIGCPTLPLHRGGPLGPSAVMMRIGKDRILRGMAGACLYLAAKVSDRVRYRGMLTSIISSLVDCDMHAQESRTVELGVLERLDWRLGPFFDLGCGPSPL</sequence>
<dbReference type="EMBL" id="SIDB01000012">
    <property type="protein sequence ID" value="KAI3425275.1"/>
    <property type="molecule type" value="Genomic_DNA"/>
</dbReference>
<evidence type="ECO:0000313" key="2">
    <source>
        <dbReference type="Proteomes" id="UP001055712"/>
    </source>
</evidence>
<dbReference type="SUPFAM" id="SSF47954">
    <property type="entry name" value="Cyclin-like"/>
    <property type="match status" value="1"/>
</dbReference>
<name>A0A9D4YTS4_CHLVU</name>
<proteinExistence type="predicted"/>
<dbReference type="OrthoDB" id="10560632at2759"/>